<dbReference type="OrthoDB" id="261895at2759"/>
<reference evidence="2 3" key="1">
    <citation type="journal article" date="2015" name="PLoS Pathog.">
        <title>Leptomonas seymouri: Adaptations to the Dixenous Life Cycle Analyzed by Genome Sequencing, Transcriptome Profiling and Co-infection with Leishmania donovani.</title>
        <authorList>
            <person name="Kraeva N."/>
            <person name="Butenko A."/>
            <person name="Hlavacova J."/>
            <person name="Kostygov A."/>
            <person name="Myskova J."/>
            <person name="Grybchuk D."/>
            <person name="Lestinova T."/>
            <person name="Votypka J."/>
            <person name="Volf P."/>
            <person name="Opperdoes F."/>
            <person name="Flegontov P."/>
            <person name="Lukes J."/>
            <person name="Yurchenko V."/>
        </authorList>
    </citation>
    <scope>NUCLEOTIDE SEQUENCE [LARGE SCALE GENOMIC DNA]</scope>
    <source>
        <strain evidence="2 3">ATCC 30220</strain>
    </source>
</reference>
<dbReference type="AlphaFoldDB" id="A0A0N1ILE3"/>
<feature type="compositionally biased region" description="Low complexity" evidence="1">
    <location>
        <begin position="10"/>
        <end position="21"/>
    </location>
</feature>
<protein>
    <submittedName>
        <fullName evidence="2">Uncharacterized protein</fullName>
    </submittedName>
</protein>
<dbReference type="VEuPathDB" id="TriTrypDB:Lsey_0061_0130"/>
<accession>A0A0N1ILE3</accession>
<organism evidence="2 3">
    <name type="scientific">Leptomonas seymouri</name>
    <dbReference type="NCBI Taxonomy" id="5684"/>
    <lineage>
        <taxon>Eukaryota</taxon>
        <taxon>Discoba</taxon>
        <taxon>Euglenozoa</taxon>
        <taxon>Kinetoplastea</taxon>
        <taxon>Metakinetoplastina</taxon>
        <taxon>Trypanosomatida</taxon>
        <taxon>Trypanosomatidae</taxon>
        <taxon>Leishmaniinae</taxon>
        <taxon>Leptomonas</taxon>
    </lineage>
</organism>
<sequence>MLCASLTLGPSAASIHSAPPSHKGRSQAPPVELLTDVYMCASSPVVTEEWRDWPHAPYMPILGGRAQPIQTAPPPTLPLPVLLQIYGARSVEQGSSFLQIIAIGAHSSLSVEAKAMVAGAATHALRTHLSHLLCNGELMDDKDDTAASRPLQWSNTLKRCCRFSKCSPSPSAGAVPKADVCDRKREGGTWHVTWSPELLTCVASSLSRYGPMDVAALMVCECRTALRTSLEVGVRARLLRDQHACSCSGSLEPFDGTLQSSPKEVESRCSADDNELTNCDAIMVRLIKCAPVPTHPLDVQQAIDLGCLLYRAHVRPAQEHAEDGAEAFKEVLRLAGQVQQGRADSGLLAELWQRALSSYNDSAVAAQQGVLFLHTHSIAAHGGASLTPLHVAEERARVQVAATAQQAWGCADSGAVGVETALAPLRLRSSGGAYFNAVVLVQRWDTPVGSAQSSATTVAKVLEEGDAALAPARAALHWRTHLGTLEDQPHAGFMGSTALKGATLQPTPLQWVLYTLRRQLIVAVANAAQVMLTGQRLHLSVSSLSSMASPAQPLSTSSLRAHAASCVKAQALLRGLLKWHCPYPVPPLLAKAEPSAAEVVAERAVAELLWGLRLLAKLHIRAAALYGIAGDVSSQQGQLRHWQDQLQRWSARRGANSREALAKVNEAGMEPTTAASWSTSVEDVVGHVDEAAWAAFVSEVSAGVPVAP</sequence>
<gene>
    <name evidence="2" type="ORF">ABL78_2798</name>
</gene>
<keyword evidence="3" id="KW-1185">Reference proteome</keyword>
<evidence type="ECO:0000313" key="3">
    <source>
        <dbReference type="Proteomes" id="UP000038009"/>
    </source>
</evidence>
<dbReference type="Proteomes" id="UP000038009">
    <property type="component" value="Unassembled WGS sequence"/>
</dbReference>
<name>A0A0N1ILE3_LEPSE</name>
<dbReference type="EMBL" id="LJSK01000061">
    <property type="protein sequence ID" value="KPI88111.1"/>
    <property type="molecule type" value="Genomic_DNA"/>
</dbReference>
<feature type="region of interest" description="Disordered" evidence="1">
    <location>
        <begin position="1"/>
        <end position="27"/>
    </location>
</feature>
<dbReference type="OMA" id="GLLGWHC"/>
<comment type="caution">
    <text evidence="2">The sequence shown here is derived from an EMBL/GenBank/DDBJ whole genome shotgun (WGS) entry which is preliminary data.</text>
</comment>
<proteinExistence type="predicted"/>
<evidence type="ECO:0000256" key="1">
    <source>
        <dbReference type="SAM" id="MobiDB-lite"/>
    </source>
</evidence>
<evidence type="ECO:0000313" key="2">
    <source>
        <dbReference type="EMBL" id="KPI88111.1"/>
    </source>
</evidence>